<feature type="compositionally biased region" description="Polar residues" evidence="2">
    <location>
        <begin position="17"/>
        <end position="29"/>
    </location>
</feature>
<evidence type="ECO:0000256" key="2">
    <source>
        <dbReference type="SAM" id="MobiDB-lite"/>
    </source>
</evidence>
<dbReference type="OrthoDB" id="434647at2759"/>
<keyword evidence="1" id="KW-1133">Transmembrane helix</keyword>
<dbReference type="GO" id="GO:0016020">
    <property type="term" value="C:membrane"/>
    <property type="evidence" value="ECO:0007669"/>
    <property type="project" value="UniProtKB-SubCell"/>
</dbReference>
<keyword evidence="4" id="KW-1185">Reference proteome</keyword>
<evidence type="ECO:0000313" key="3">
    <source>
        <dbReference type="EMBL" id="KAF0889431.1"/>
    </source>
</evidence>
<comment type="caution">
    <text evidence="3">The sequence shown here is derived from an EMBL/GenBank/DDBJ whole genome shotgun (WGS) entry which is preliminary data.</text>
</comment>
<protein>
    <recommendedName>
        <fullName evidence="1">HVA22-like protein</fullName>
    </recommendedName>
</protein>
<feature type="transmembrane region" description="Helical" evidence="1">
    <location>
        <begin position="93"/>
        <end position="112"/>
    </location>
</feature>
<dbReference type="Pfam" id="PF03134">
    <property type="entry name" value="TB2_DP1_HVA22"/>
    <property type="match status" value="1"/>
</dbReference>
<dbReference type="PANTHER" id="PTHR12300:SF178">
    <property type="entry name" value="HVA22-LIKE PROTEIN"/>
    <property type="match status" value="1"/>
</dbReference>
<comment type="subcellular location">
    <subcellularLocation>
        <location evidence="1">Membrane</location>
        <topology evidence="1">Multi-pass membrane protein</topology>
    </subcellularLocation>
</comment>
<sequence>MGPHLAAAEVQGRAPGATQTPTRQLNSDPVASPPNFPTPLRESSSPQSNRFLPPTLLILHSSHASPRLRLRFACPRGSPQLAAFRSGEMLGELLSRVLLLLFGYAMPAFECFKTVEARPNDAHMLRFWCQYWIIVAMVIAFESLISWMPMYGEIKLAFFVYLWYPKTKGSDVVYDTFLRPIVMQYEPNIEQRLLHLRAKSGQLLSFYIKNFADKGTAFFMDVLRYVVSDKPEGSNQEQRNKKSGGWSPFATKRRPPSPPPLQEPLFDSNPEAAAIAEALKATINPRPRRGAQNGKHYY</sequence>
<gene>
    <name evidence="3" type="ORF">E2562_024496</name>
</gene>
<evidence type="ECO:0000313" key="4">
    <source>
        <dbReference type="Proteomes" id="UP000479710"/>
    </source>
</evidence>
<name>A0A6G1BNQ3_9ORYZ</name>
<reference evidence="3 4" key="1">
    <citation type="submission" date="2019-11" db="EMBL/GenBank/DDBJ databases">
        <title>Whole genome sequence of Oryza granulata.</title>
        <authorList>
            <person name="Li W."/>
        </authorList>
    </citation>
    <scope>NUCLEOTIDE SEQUENCE [LARGE SCALE GENOMIC DNA]</scope>
    <source>
        <strain evidence="4">cv. Menghai</strain>
        <tissue evidence="3">Leaf</tissue>
    </source>
</reference>
<evidence type="ECO:0000256" key="1">
    <source>
        <dbReference type="RuleBase" id="RU362006"/>
    </source>
</evidence>
<accession>A0A6G1BNQ3</accession>
<dbReference type="PANTHER" id="PTHR12300">
    <property type="entry name" value="HVA22-LIKE PROTEINS"/>
    <property type="match status" value="1"/>
</dbReference>
<dbReference type="AlphaFoldDB" id="A0A6G1BNQ3"/>
<dbReference type="Proteomes" id="UP000479710">
    <property type="component" value="Unassembled WGS sequence"/>
</dbReference>
<dbReference type="InterPro" id="IPR004345">
    <property type="entry name" value="TB2_DP1_HVA22"/>
</dbReference>
<dbReference type="EMBL" id="SPHZ02000012">
    <property type="protein sequence ID" value="KAF0889431.1"/>
    <property type="molecule type" value="Genomic_DNA"/>
</dbReference>
<proteinExistence type="inferred from homology"/>
<feature type="region of interest" description="Disordered" evidence="2">
    <location>
        <begin position="1"/>
        <end position="48"/>
    </location>
</feature>
<feature type="transmembrane region" description="Helical" evidence="1">
    <location>
        <begin position="124"/>
        <end position="141"/>
    </location>
</feature>
<organism evidence="3 4">
    <name type="scientific">Oryza meyeriana var. granulata</name>
    <dbReference type="NCBI Taxonomy" id="110450"/>
    <lineage>
        <taxon>Eukaryota</taxon>
        <taxon>Viridiplantae</taxon>
        <taxon>Streptophyta</taxon>
        <taxon>Embryophyta</taxon>
        <taxon>Tracheophyta</taxon>
        <taxon>Spermatophyta</taxon>
        <taxon>Magnoliopsida</taxon>
        <taxon>Liliopsida</taxon>
        <taxon>Poales</taxon>
        <taxon>Poaceae</taxon>
        <taxon>BOP clade</taxon>
        <taxon>Oryzoideae</taxon>
        <taxon>Oryzeae</taxon>
        <taxon>Oryzinae</taxon>
        <taxon>Oryza</taxon>
        <taxon>Oryza meyeriana</taxon>
    </lineage>
</organism>
<feature type="region of interest" description="Disordered" evidence="2">
    <location>
        <begin position="231"/>
        <end position="268"/>
    </location>
</feature>
<keyword evidence="1" id="KW-0812">Transmembrane</keyword>
<comment type="similarity">
    <text evidence="1">Belongs to the DP1 family.</text>
</comment>
<keyword evidence="1" id="KW-0472">Membrane</keyword>